<keyword evidence="1" id="KW-0732">Signal</keyword>
<feature type="signal peptide" evidence="1">
    <location>
        <begin position="1"/>
        <end position="20"/>
    </location>
</feature>
<dbReference type="STRING" id="863227.GCA_000373005_05704"/>
<dbReference type="PROSITE" id="PS51257">
    <property type="entry name" value="PROKAR_LIPOPROTEIN"/>
    <property type="match status" value="1"/>
</dbReference>
<proteinExistence type="predicted"/>
<evidence type="ECO:0000256" key="1">
    <source>
        <dbReference type="SAM" id="SignalP"/>
    </source>
</evidence>
<organism evidence="2 3">
    <name type="scientific">Trinickia symbiotica</name>
    <dbReference type="NCBI Taxonomy" id="863227"/>
    <lineage>
        <taxon>Bacteria</taxon>
        <taxon>Pseudomonadati</taxon>
        <taxon>Pseudomonadota</taxon>
        <taxon>Betaproteobacteria</taxon>
        <taxon>Burkholderiales</taxon>
        <taxon>Burkholderiaceae</taxon>
        <taxon>Trinickia</taxon>
    </lineage>
</organism>
<accession>A0A2N7WZX2</accession>
<dbReference type="EMBL" id="PNYC01000013">
    <property type="protein sequence ID" value="PMS35029.1"/>
    <property type="molecule type" value="Genomic_DNA"/>
</dbReference>
<protein>
    <recommendedName>
        <fullName evidence="4">Lipoprotein</fullName>
    </recommendedName>
</protein>
<gene>
    <name evidence="2" type="ORF">C0Z20_19975</name>
</gene>
<comment type="caution">
    <text evidence="2">The sequence shown here is derived from an EMBL/GenBank/DDBJ whole genome shotgun (WGS) entry which is preliminary data.</text>
</comment>
<dbReference type="AlphaFoldDB" id="A0A2N7WZX2"/>
<evidence type="ECO:0000313" key="3">
    <source>
        <dbReference type="Proteomes" id="UP000235777"/>
    </source>
</evidence>
<dbReference type="Proteomes" id="UP000235777">
    <property type="component" value="Unassembled WGS sequence"/>
</dbReference>
<sequence length="91" mass="9258">MTRTLRSVVRDGAASRAVFAAALCSALAGCGASAPLFTSDGRPTTLVQCPAQGPLTACTDNARGICGGGIDIIRESTDKGTRSLVFACKPR</sequence>
<reference evidence="2 3" key="1">
    <citation type="submission" date="2018-01" db="EMBL/GenBank/DDBJ databases">
        <title>Whole genome analyses suggest that Burkholderia sensu lato contains two further novel genera in the rhizoxinica-symbiotica group Mycetohabitans gen. nov., and Trinickia gen. nov.: implications for the evolution of diazotrophy and nodulation in the Burkholderiaceae.</title>
        <authorList>
            <person name="Estrada-de los Santos P."/>
            <person name="Palmer M."/>
            <person name="Chavez-Ramirez B."/>
            <person name="Beukes C."/>
            <person name="Steenkamp E.T."/>
            <person name="Hirsch A.M."/>
            <person name="Manyaka P."/>
            <person name="Maluk M."/>
            <person name="Lafos M."/>
            <person name="Crook M."/>
            <person name="Gross E."/>
            <person name="Simon M.F."/>
            <person name="Bueno dos Reis Junior F."/>
            <person name="Poole P.S."/>
            <person name="Venter S.N."/>
            <person name="James E.K."/>
        </authorList>
    </citation>
    <scope>NUCLEOTIDE SEQUENCE [LARGE SCALE GENOMIC DNA]</scope>
    <source>
        <strain evidence="2 3">JPY 581</strain>
    </source>
</reference>
<keyword evidence="3" id="KW-1185">Reference proteome</keyword>
<dbReference type="RefSeq" id="WP_018444323.1">
    <property type="nucleotide sequence ID" value="NZ_KB890220.1"/>
</dbReference>
<name>A0A2N7WZX2_9BURK</name>
<feature type="chain" id="PRO_5014737397" description="Lipoprotein" evidence="1">
    <location>
        <begin position="21"/>
        <end position="91"/>
    </location>
</feature>
<evidence type="ECO:0008006" key="4">
    <source>
        <dbReference type="Google" id="ProtNLM"/>
    </source>
</evidence>
<evidence type="ECO:0000313" key="2">
    <source>
        <dbReference type="EMBL" id="PMS35029.1"/>
    </source>
</evidence>